<reference evidence="2 3" key="1">
    <citation type="submission" date="2024-07" db="EMBL/GenBank/DDBJ databases">
        <title>Section-level genome sequencing and comparative genomics of Aspergillus sections Usti and Cavernicolus.</title>
        <authorList>
            <consortium name="Lawrence Berkeley National Laboratory"/>
            <person name="Nybo J.L."/>
            <person name="Vesth T.C."/>
            <person name="Theobald S."/>
            <person name="Frisvad J.C."/>
            <person name="Larsen T.O."/>
            <person name="Kjaerboelling I."/>
            <person name="Rothschild-Mancinelli K."/>
            <person name="Lyhne E.K."/>
            <person name="Kogle M.E."/>
            <person name="Barry K."/>
            <person name="Clum A."/>
            <person name="Na H."/>
            <person name="Ledsgaard L."/>
            <person name="Lin J."/>
            <person name="Lipzen A."/>
            <person name="Kuo A."/>
            <person name="Riley R."/>
            <person name="Mondo S."/>
            <person name="LaButti K."/>
            <person name="Haridas S."/>
            <person name="Pangalinan J."/>
            <person name="Salamov A.A."/>
            <person name="Simmons B.A."/>
            <person name="Magnuson J.K."/>
            <person name="Chen J."/>
            <person name="Drula E."/>
            <person name="Henrissat B."/>
            <person name="Wiebenga A."/>
            <person name="Lubbers R.J."/>
            <person name="Gomes A.C."/>
            <person name="Makela M.R."/>
            <person name="Stajich J."/>
            <person name="Grigoriev I.V."/>
            <person name="Mortensen U.H."/>
            <person name="De vries R.P."/>
            <person name="Baker S.E."/>
            <person name="Andersen M.R."/>
        </authorList>
    </citation>
    <scope>NUCLEOTIDE SEQUENCE [LARGE SCALE GENOMIC DNA]</scope>
    <source>
        <strain evidence="2 3">CBS 600.67</strain>
    </source>
</reference>
<protein>
    <submittedName>
        <fullName evidence="2">Flavoprotein-like protein</fullName>
    </submittedName>
</protein>
<dbReference type="EMBL" id="JBFXLS010000079">
    <property type="protein sequence ID" value="KAL2819075.1"/>
    <property type="molecule type" value="Genomic_DNA"/>
</dbReference>
<dbReference type="InterPro" id="IPR029039">
    <property type="entry name" value="Flavoprotein-like_sf"/>
</dbReference>
<dbReference type="SUPFAM" id="SSF52218">
    <property type="entry name" value="Flavoproteins"/>
    <property type="match status" value="1"/>
</dbReference>
<accession>A0ABR4HUM0</accession>
<dbReference type="Gene3D" id="3.40.50.360">
    <property type="match status" value="1"/>
</dbReference>
<sequence>MAKKIALVTSSTRNPRLNPFITQYIHDLLSSQAAVVSGQVTIEILDLADQNLPLYNEPAVPSRLPASNPTPHYVYEHTQAWSATVRGYDGFIFVTPQYNWSIPASLKNALDYLFYEWKGKPAGIVTYGGRGGGKAAEHLRGVLAGLRMKVIEAGVCLPVKITTMENFLEIGGFDSEDRKTWQESGMEELVKVIFVALLEILNKAP</sequence>
<keyword evidence="3" id="KW-1185">Reference proteome</keyword>
<evidence type="ECO:0000259" key="1">
    <source>
        <dbReference type="Pfam" id="PF03358"/>
    </source>
</evidence>
<gene>
    <name evidence="2" type="ORF">BDW59DRAFT_181764</name>
</gene>
<dbReference type="PANTHER" id="PTHR30543:SF21">
    <property type="entry name" value="NAD(P)H-DEPENDENT FMN REDUCTASE LOT6"/>
    <property type="match status" value="1"/>
</dbReference>
<dbReference type="InterPro" id="IPR050712">
    <property type="entry name" value="NAD(P)H-dep_reductase"/>
</dbReference>
<dbReference type="PANTHER" id="PTHR30543">
    <property type="entry name" value="CHROMATE REDUCTASE"/>
    <property type="match status" value="1"/>
</dbReference>
<evidence type="ECO:0000313" key="2">
    <source>
        <dbReference type="EMBL" id="KAL2819075.1"/>
    </source>
</evidence>
<comment type="caution">
    <text evidence="2">The sequence shown here is derived from an EMBL/GenBank/DDBJ whole genome shotgun (WGS) entry which is preliminary data.</text>
</comment>
<dbReference type="InterPro" id="IPR005025">
    <property type="entry name" value="FMN_Rdtase-like_dom"/>
</dbReference>
<dbReference type="Proteomes" id="UP001610335">
    <property type="component" value="Unassembled WGS sequence"/>
</dbReference>
<organism evidence="2 3">
    <name type="scientific">Aspergillus cavernicola</name>
    <dbReference type="NCBI Taxonomy" id="176166"/>
    <lineage>
        <taxon>Eukaryota</taxon>
        <taxon>Fungi</taxon>
        <taxon>Dikarya</taxon>
        <taxon>Ascomycota</taxon>
        <taxon>Pezizomycotina</taxon>
        <taxon>Eurotiomycetes</taxon>
        <taxon>Eurotiomycetidae</taxon>
        <taxon>Eurotiales</taxon>
        <taxon>Aspergillaceae</taxon>
        <taxon>Aspergillus</taxon>
        <taxon>Aspergillus subgen. Nidulantes</taxon>
    </lineage>
</organism>
<name>A0ABR4HUM0_9EURO</name>
<proteinExistence type="predicted"/>
<dbReference type="Pfam" id="PF03358">
    <property type="entry name" value="FMN_red"/>
    <property type="match status" value="1"/>
</dbReference>
<evidence type="ECO:0000313" key="3">
    <source>
        <dbReference type="Proteomes" id="UP001610335"/>
    </source>
</evidence>
<feature type="domain" description="NADPH-dependent FMN reductase-like" evidence="1">
    <location>
        <begin position="4"/>
        <end position="154"/>
    </location>
</feature>